<dbReference type="EMBL" id="AHIE01000009">
    <property type="protein sequence ID" value="EHU01181.1"/>
    <property type="molecule type" value="Genomic_DNA"/>
</dbReference>
<feature type="compositionally biased region" description="Polar residues" evidence="1">
    <location>
        <begin position="444"/>
        <end position="454"/>
    </location>
</feature>
<reference evidence="3 4" key="1">
    <citation type="journal article" date="2012" name="Mol. Microbiol.">
        <title>The genetic and structural basis of two distinct terminal side branch residues in stewartan and amylovoran exopolysaccharides and their potential role in host adaptation.</title>
        <authorList>
            <person name="Wang X."/>
            <person name="Yang F."/>
            <person name="von Bodman S.B."/>
        </authorList>
    </citation>
    <scope>NUCLEOTIDE SEQUENCE [LARGE SCALE GENOMIC DNA]</scope>
    <source>
        <strain evidence="3 4">DC283</strain>
    </source>
</reference>
<evidence type="ECO:0000313" key="3">
    <source>
        <dbReference type="EMBL" id="EHU01181.1"/>
    </source>
</evidence>
<dbReference type="PATRIC" id="fig|660596.6.peg.1533"/>
<evidence type="ECO:0000313" key="2">
    <source>
        <dbReference type="EMBL" id="ARF49798.1"/>
    </source>
</evidence>
<evidence type="ECO:0000313" key="4">
    <source>
        <dbReference type="Proteomes" id="UP000005050"/>
    </source>
</evidence>
<proteinExistence type="predicted"/>
<organism evidence="3 4">
    <name type="scientific">Pantoea stewartii subsp. stewartii DC283</name>
    <dbReference type="NCBI Taxonomy" id="660596"/>
    <lineage>
        <taxon>Bacteria</taxon>
        <taxon>Pseudomonadati</taxon>
        <taxon>Pseudomonadota</taxon>
        <taxon>Gammaproteobacteria</taxon>
        <taxon>Enterobacterales</taxon>
        <taxon>Erwiniaceae</taxon>
        <taxon>Pantoea</taxon>
    </lineage>
</organism>
<accession>H3RC17</accession>
<dbReference type="AlphaFoldDB" id="H3RC17"/>
<evidence type="ECO:0000256" key="1">
    <source>
        <dbReference type="SAM" id="MobiDB-lite"/>
    </source>
</evidence>
<sequence length="751" mass="83802">MSKYIGCWFGLEESAEENGEMRIAHAFEAVNDKQAKAKAALLFMEAFPDGDDSQFEFRMYAEADGIPCPTEEWDETFLFEHEWDDDLGHPVANVQASPVDFDKLQPSVRVAVLVKYNTTEITSDQLGAAIELQQGDSSTFDSHITDAISKMPAIVSMYPERILEAIQYIRDNCAPNKKWPEIKAALAGWLKSHEEERKEGAIDAIDTDAVEPSAVVVPRPYKHTHSTLDVEIATALWAGDVDPNAPQPSVTRWANGIIKEDREDFKRWSIQLRTQANILKYDRPTIFGVVRNVPATDAYRFPESHKRYITEYLKAHGKMENEDDETEQNTAASTGPLESESPETSTVATQHSDDVSATGTVETAPPVERTGPFYYRTADGQPGRANKLAKLEAVIEQGCIEITKEEYQALKEAPPVQQQASSDHPGINNLGNGRFSIEGLAPEQPQTDENSASNEVEKTEVAPQAAPDSDAFVLRADELEKELGDSENLSLWKSVMRTNPRYTKDMGDLGFGGTSINAEYMFMRATESFGPAGTGWGWTILEDKMVEGAPLTEKIFEGTKFVGKRILRDADGSLLFELNHYVRIALWYIKDGEKGTVENFGSTPYRQTTKNGIYCDSEVHKKSLTDAIKKCLSMLGFSADVWLGLYDDAAYKAESVLEFGIKDAAEKADDSTRIREELDERFKQNVETMRKAVSQNEVSKIASSLTRTVGIHLKSAKEINDQEYAKYLEGRLRRLEEVKSECLAKLQEKAA</sequence>
<evidence type="ECO:0000313" key="5">
    <source>
        <dbReference type="Proteomes" id="UP000192380"/>
    </source>
</evidence>
<gene>
    <name evidence="3" type="ORF">CKS_4280</name>
    <name evidence="2" type="ORF">DSJ_10895</name>
</gene>
<protein>
    <submittedName>
        <fullName evidence="2">Exodeoxyribonuclease VIII</fullName>
    </submittedName>
</protein>
<feature type="compositionally biased region" description="Polar residues" evidence="1">
    <location>
        <begin position="342"/>
        <end position="361"/>
    </location>
</feature>
<dbReference type="RefSeq" id="WP_006118877.1">
    <property type="nucleotide sequence ID" value="NZ_AHIE01000009.1"/>
</dbReference>
<dbReference type="STRING" id="660596.DSJ_10895"/>
<feature type="region of interest" description="Disordered" evidence="1">
    <location>
        <begin position="411"/>
        <end position="470"/>
    </location>
</feature>
<dbReference type="Proteomes" id="UP000005050">
    <property type="component" value="Unassembled WGS sequence"/>
</dbReference>
<reference evidence="2 5" key="3">
    <citation type="submission" date="2016-10" db="EMBL/GenBank/DDBJ databases">
        <title>Complete Genome Assembly of Pantoea stewartii subsp. stewartii DC283, a Corn Pathogen.</title>
        <authorList>
            <person name="Duong D.A."/>
            <person name="Stevens A.M."/>
            <person name="Jensen R.V."/>
        </authorList>
    </citation>
    <scope>NUCLEOTIDE SEQUENCE [LARGE SCALE GENOMIC DNA]</scope>
    <source>
        <strain evidence="2 5">DC283</strain>
    </source>
</reference>
<dbReference type="Proteomes" id="UP000192380">
    <property type="component" value="Chromosome"/>
</dbReference>
<reference evidence="3" key="2">
    <citation type="submission" date="2012-01" db="EMBL/GenBank/DDBJ databases">
        <authorList>
            <person name="Biehl B.S."/>
            <person name="Ding Y."/>
            <person name="Dugan-Rocha S.P."/>
            <person name="Gibbs R.A."/>
            <person name="Glasner J.D."/>
            <person name="Kovar C."/>
            <person name="Muzny D.M."/>
            <person name="Neeno-Eckwall E.C."/>
            <person name="Perna N.T."/>
            <person name="Qin X."/>
            <person name="von Bodman S.B."/>
            <person name="Weinstock G.M."/>
        </authorList>
    </citation>
    <scope>NUCLEOTIDE SEQUENCE</scope>
    <source>
        <strain evidence="3">DC283</strain>
    </source>
</reference>
<dbReference type="OrthoDB" id="256590at2"/>
<dbReference type="EMBL" id="CP017581">
    <property type="protein sequence ID" value="ARF49798.1"/>
    <property type="molecule type" value="Genomic_DNA"/>
</dbReference>
<name>H3RC17_PANSE</name>
<dbReference type="KEGG" id="pstw:DSJ_10895"/>
<feature type="region of interest" description="Disordered" evidence="1">
    <location>
        <begin position="319"/>
        <end position="381"/>
    </location>
</feature>
<keyword evidence="5" id="KW-1185">Reference proteome</keyword>